<reference evidence="1 2" key="1">
    <citation type="submission" date="2019-09" db="EMBL/GenBank/DDBJ databases">
        <title>Genome Sequences of Streptomyces kaniharaensis ATCC 21070.</title>
        <authorList>
            <person name="Zhu W."/>
            <person name="De Crecy-Lagard V."/>
            <person name="Richards N.G."/>
        </authorList>
    </citation>
    <scope>NUCLEOTIDE SEQUENCE [LARGE SCALE GENOMIC DNA]</scope>
    <source>
        <strain evidence="1 2">SF-557</strain>
    </source>
</reference>
<sequence>MTTTGGVRVDHGSIERDLEERGYDGCHIEYVPEHQNAGGDARLLAAVQEAASAANSYGNGGTMRGQAPALTLAGVDVSLKDYWGPDSLTAWLGAFARTLEQQGFGGRVGATPAVMPPYWFRFGREPRAGAFIALEHPLTERPFAENWCREADAWAGRGGGEAHLAAGSVLQRDSSADVAQHLARSLANSRTATLAYLDPLEPRATRVWAQQDGLAVYQAHDPAARWEDLIDRARDAVLANAARARFAFADMTPKWAYGWADSARPLPAIPVHALYRNDPLWARRLPDVHALQLLTGAHLDRVRDLSAWTVTEVHPGRFLVQARDLAAWCAPGGPSDAVLARARSDFGPALAAPDDLT</sequence>
<dbReference type="EMBL" id="WBOF01000005">
    <property type="protein sequence ID" value="MQS17546.1"/>
    <property type="molecule type" value="Genomic_DNA"/>
</dbReference>
<dbReference type="RefSeq" id="WP_153470666.1">
    <property type="nucleotide sequence ID" value="NZ_WBOF01000005.1"/>
</dbReference>
<evidence type="ECO:0000313" key="2">
    <source>
        <dbReference type="Proteomes" id="UP000450000"/>
    </source>
</evidence>
<comment type="caution">
    <text evidence="1">The sequence shown here is derived from an EMBL/GenBank/DDBJ whole genome shotgun (WGS) entry which is preliminary data.</text>
</comment>
<protein>
    <submittedName>
        <fullName evidence="1">Uncharacterized protein</fullName>
    </submittedName>
</protein>
<organism evidence="1 2">
    <name type="scientific">Streptomyces kaniharaensis</name>
    <dbReference type="NCBI Taxonomy" id="212423"/>
    <lineage>
        <taxon>Bacteria</taxon>
        <taxon>Bacillati</taxon>
        <taxon>Actinomycetota</taxon>
        <taxon>Actinomycetes</taxon>
        <taxon>Kitasatosporales</taxon>
        <taxon>Streptomycetaceae</taxon>
        <taxon>Streptomyces</taxon>
    </lineage>
</organism>
<accession>A0A6N7L0N6</accession>
<gene>
    <name evidence="1" type="ORF">F7Q99_36510</name>
</gene>
<proteinExistence type="predicted"/>
<keyword evidence="2" id="KW-1185">Reference proteome</keyword>
<evidence type="ECO:0000313" key="1">
    <source>
        <dbReference type="EMBL" id="MQS17546.1"/>
    </source>
</evidence>
<dbReference type="AlphaFoldDB" id="A0A6N7L0N6"/>
<dbReference type="Proteomes" id="UP000450000">
    <property type="component" value="Unassembled WGS sequence"/>
</dbReference>
<dbReference type="OrthoDB" id="3790880at2"/>
<name>A0A6N7L0N6_9ACTN</name>